<feature type="transmembrane region" description="Helical" evidence="1">
    <location>
        <begin position="36"/>
        <end position="56"/>
    </location>
</feature>
<accession>L9WRW1</accession>
<keyword evidence="1" id="KW-0812">Transmembrane</keyword>
<feature type="transmembrane region" description="Helical" evidence="1">
    <location>
        <begin position="68"/>
        <end position="86"/>
    </location>
</feature>
<dbReference type="STRING" id="1227498.C492_19901"/>
<sequence>MDPVRRYRLSMLVLGVCALVSGGVEIAREGWDGVGIGSALLVSGGAVVVIVSATGIEEPTPDVARRTGGLVGLGAALAAVGTVLSLL</sequence>
<proteinExistence type="predicted"/>
<dbReference type="AlphaFoldDB" id="L9WRW1"/>
<evidence type="ECO:0000313" key="2">
    <source>
        <dbReference type="EMBL" id="ELY52162.1"/>
    </source>
</evidence>
<dbReference type="EMBL" id="AOIA01000159">
    <property type="protein sequence ID" value="ELY52162.1"/>
    <property type="molecule type" value="Genomic_DNA"/>
</dbReference>
<keyword evidence="1" id="KW-1133">Transmembrane helix</keyword>
<reference evidence="2 3" key="1">
    <citation type="journal article" date="2014" name="PLoS Genet.">
        <title>Phylogenetically driven sequencing of extremely halophilic archaea reveals strategies for static and dynamic osmo-response.</title>
        <authorList>
            <person name="Becker E.A."/>
            <person name="Seitzer P.M."/>
            <person name="Tritt A."/>
            <person name="Larsen D."/>
            <person name="Krusor M."/>
            <person name="Yao A.I."/>
            <person name="Wu D."/>
            <person name="Madern D."/>
            <person name="Eisen J.A."/>
            <person name="Darling A.E."/>
            <person name="Facciotti M.T."/>
        </authorList>
    </citation>
    <scope>NUCLEOTIDE SEQUENCE [LARGE SCALE GENOMIC DNA]</scope>
    <source>
        <strain evidence="2 3">DSM 18795</strain>
    </source>
</reference>
<evidence type="ECO:0000256" key="1">
    <source>
        <dbReference type="SAM" id="Phobius"/>
    </source>
</evidence>
<dbReference type="Proteomes" id="UP000011531">
    <property type="component" value="Unassembled WGS sequence"/>
</dbReference>
<name>L9WRW1_9EURY</name>
<keyword evidence="1" id="KW-0472">Membrane</keyword>
<gene>
    <name evidence="2" type="ORF">C492_19901</name>
</gene>
<comment type="caution">
    <text evidence="2">The sequence shown here is derived from an EMBL/GenBank/DDBJ whole genome shotgun (WGS) entry which is preliminary data.</text>
</comment>
<evidence type="ECO:0000313" key="3">
    <source>
        <dbReference type="Proteomes" id="UP000011531"/>
    </source>
</evidence>
<keyword evidence="3" id="KW-1185">Reference proteome</keyword>
<protein>
    <submittedName>
        <fullName evidence="2">Uncharacterized protein</fullName>
    </submittedName>
</protein>
<dbReference type="RefSeq" id="WP_008426703.1">
    <property type="nucleotide sequence ID" value="NZ_AOIA01000159.1"/>
</dbReference>
<organism evidence="2 3">
    <name type="scientific">Natronococcus jeotgali DSM 18795</name>
    <dbReference type="NCBI Taxonomy" id="1227498"/>
    <lineage>
        <taxon>Archaea</taxon>
        <taxon>Methanobacteriati</taxon>
        <taxon>Methanobacteriota</taxon>
        <taxon>Stenosarchaea group</taxon>
        <taxon>Halobacteria</taxon>
        <taxon>Halobacteriales</taxon>
        <taxon>Natrialbaceae</taxon>
        <taxon>Natronococcus</taxon>
    </lineage>
</organism>